<protein>
    <recommendedName>
        <fullName evidence="6 13">Galactose-1-phosphate uridylyltransferase</fullName>
        <ecNumber evidence="5 13">2.7.7.12</ecNumber>
    </recommendedName>
</protein>
<evidence type="ECO:0000256" key="5">
    <source>
        <dbReference type="ARBA" id="ARBA00012384"/>
    </source>
</evidence>
<dbReference type="PIRSF" id="PIRSF000808">
    <property type="entry name" value="GalT"/>
    <property type="match status" value="1"/>
</dbReference>
<dbReference type="UniPathway" id="UPA00214"/>
<keyword evidence="9 15" id="KW-0479">Metal-binding</keyword>
<evidence type="ECO:0000256" key="7">
    <source>
        <dbReference type="ARBA" id="ARBA00022679"/>
    </source>
</evidence>
<feature type="domain" description="Galactose-1-phosphate uridyl transferase N-terminal" evidence="16">
    <location>
        <begin position="54"/>
        <end position="209"/>
    </location>
</feature>
<evidence type="ECO:0000256" key="13">
    <source>
        <dbReference type="NCBIfam" id="TIGR00209"/>
    </source>
</evidence>
<evidence type="ECO:0000256" key="10">
    <source>
        <dbReference type="ARBA" id="ARBA00022833"/>
    </source>
</evidence>
<dbReference type="Pfam" id="PF01087">
    <property type="entry name" value="GalP_UDP_transf"/>
    <property type="match status" value="1"/>
</dbReference>
<evidence type="ECO:0000256" key="11">
    <source>
        <dbReference type="ARBA" id="ARBA00023144"/>
    </source>
</evidence>
<evidence type="ECO:0000256" key="4">
    <source>
        <dbReference type="ARBA" id="ARBA00010951"/>
    </source>
</evidence>
<keyword evidence="12 15" id="KW-0119">Carbohydrate metabolism</keyword>
<dbReference type="GO" id="GO:0008108">
    <property type="term" value="F:UDP-glucose:hexose-1-phosphate uridylyltransferase activity"/>
    <property type="evidence" value="ECO:0007669"/>
    <property type="project" value="UniProtKB-UniRule"/>
</dbReference>
<proteinExistence type="inferred from homology"/>
<evidence type="ECO:0000313" key="18">
    <source>
        <dbReference type="EMBL" id="AUX27647.1"/>
    </source>
</evidence>
<feature type="domain" description="Galactose-1-phosphate uridyl transferase C-terminal" evidence="17">
    <location>
        <begin position="216"/>
        <end position="335"/>
    </location>
</feature>
<dbReference type="GO" id="GO:0008270">
    <property type="term" value="F:zinc ion binding"/>
    <property type="evidence" value="ECO:0007669"/>
    <property type="project" value="InterPro"/>
</dbReference>
<evidence type="ECO:0000259" key="17">
    <source>
        <dbReference type="Pfam" id="PF02744"/>
    </source>
</evidence>
<dbReference type="InterPro" id="IPR005850">
    <property type="entry name" value="GalP_Utransf_C"/>
</dbReference>
<keyword evidence="7 15" id="KW-0808">Transferase</keyword>
<comment type="similarity">
    <text evidence="4 15">Belongs to the galactose-1-phosphate uridylyltransferase type 1 family.</text>
</comment>
<comment type="cofactor">
    <cofactor evidence="2">
        <name>Zn(2+)</name>
        <dbReference type="ChEBI" id="CHEBI:29105"/>
    </cofactor>
</comment>
<dbReference type="GO" id="GO:0033499">
    <property type="term" value="P:galactose catabolic process via UDP-galactose, Leloir pathway"/>
    <property type="evidence" value="ECO:0007669"/>
    <property type="project" value="TreeGrafter"/>
</dbReference>
<organism evidence="18 19">
    <name type="scientific">Sorangium cellulosum</name>
    <name type="common">Polyangium cellulosum</name>
    <dbReference type="NCBI Taxonomy" id="56"/>
    <lineage>
        <taxon>Bacteria</taxon>
        <taxon>Pseudomonadati</taxon>
        <taxon>Myxococcota</taxon>
        <taxon>Polyangia</taxon>
        <taxon>Polyangiales</taxon>
        <taxon>Polyangiaceae</taxon>
        <taxon>Sorangium</taxon>
    </lineage>
</organism>
<dbReference type="OrthoDB" id="9769064at2"/>
<name>A0A4P2QD06_SORCE</name>
<evidence type="ECO:0000256" key="12">
    <source>
        <dbReference type="ARBA" id="ARBA00023277"/>
    </source>
</evidence>
<evidence type="ECO:0000256" key="15">
    <source>
        <dbReference type="RuleBase" id="RU000506"/>
    </source>
</evidence>
<dbReference type="InterPro" id="IPR005849">
    <property type="entry name" value="GalP_Utransf_N"/>
</dbReference>
<evidence type="ECO:0000256" key="8">
    <source>
        <dbReference type="ARBA" id="ARBA00022695"/>
    </source>
</evidence>
<feature type="active site" description="Tele-UMP-histidine intermediate" evidence="14">
    <location>
        <position position="199"/>
    </location>
</feature>
<dbReference type="EMBL" id="CP012670">
    <property type="protein sequence ID" value="AUX27647.1"/>
    <property type="molecule type" value="Genomic_DNA"/>
</dbReference>
<evidence type="ECO:0000313" key="19">
    <source>
        <dbReference type="Proteomes" id="UP000295781"/>
    </source>
</evidence>
<dbReference type="InterPro" id="IPR001937">
    <property type="entry name" value="GalP_UDPtransf1"/>
</dbReference>
<dbReference type="Gene3D" id="3.30.428.10">
    <property type="entry name" value="HIT-like"/>
    <property type="match status" value="2"/>
</dbReference>
<dbReference type="InterPro" id="IPR036265">
    <property type="entry name" value="HIT-like_sf"/>
</dbReference>
<keyword evidence="8 15" id="KW-0548">Nucleotidyltransferase</keyword>
<dbReference type="Pfam" id="PF02744">
    <property type="entry name" value="GalP_UDP_tr_C"/>
    <property type="match status" value="1"/>
</dbReference>
<dbReference type="EC" id="2.7.7.12" evidence="5 13"/>
<evidence type="ECO:0000256" key="14">
    <source>
        <dbReference type="PIRSR" id="PIRSR000808-1"/>
    </source>
</evidence>
<evidence type="ECO:0000256" key="2">
    <source>
        <dbReference type="ARBA" id="ARBA00001947"/>
    </source>
</evidence>
<dbReference type="PROSITE" id="PS00117">
    <property type="entry name" value="GAL_P_UDP_TRANSF_I"/>
    <property type="match status" value="1"/>
</dbReference>
<evidence type="ECO:0000256" key="9">
    <source>
        <dbReference type="ARBA" id="ARBA00022723"/>
    </source>
</evidence>
<dbReference type="RefSeq" id="WP_129356064.1">
    <property type="nucleotide sequence ID" value="NZ_CP012670.1"/>
</dbReference>
<dbReference type="NCBIfam" id="TIGR00209">
    <property type="entry name" value="galT_1"/>
    <property type="match status" value="1"/>
</dbReference>
<comment type="pathway">
    <text evidence="3 15">Carbohydrate metabolism; galactose metabolism.</text>
</comment>
<gene>
    <name evidence="18" type="primary">galT</name>
    <name evidence="18" type="ORF">SOCEGT47_082450</name>
</gene>
<sequence length="375" mass="41499">MSSPGLDTPAPGVHRRRLTKPDGRALWLYGRQPIDPSIEAVSPPGATPGDVRPNPHLRYHPLRGEWVAYAGHRQTRTFLPPAEYNPLAPTTDPSRPTELPAGAYDVAVFENRFPTLYGGAHDPPASIVDTRPARGACEVVVFTQDARASLASLPLWHVELLVAVWADRTRELGARDDVAYVFPFENRGVEVGVTLHHPHGQIYAYPFVPPIAARELAQQKAYHDAHGRGLLEDHLRAEREDGRRILYEGPRATALVPVCARYAYEVWVAPLRAAPTFADLTPDEVRDFALALKIVLMKLDALWNRPMPYIMAFHQAPSDGEPHPEAHLHAEIYPAYRMPGRLKYLAGSEAGAGLFTADTFPEEKAAELRAVEVSP</sequence>
<dbReference type="PANTHER" id="PTHR11943:SF1">
    <property type="entry name" value="GALACTOSE-1-PHOSPHATE URIDYLYLTRANSFERASE"/>
    <property type="match status" value="1"/>
</dbReference>
<accession>A0A4P2QD06</accession>
<evidence type="ECO:0000256" key="3">
    <source>
        <dbReference type="ARBA" id="ARBA00004947"/>
    </source>
</evidence>
<evidence type="ECO:0000256" key="1">
    <source>
        <dbReference type="ARBA" id="ARBA00001107"/>
    </source>
</evidence>
<dbReference type="InterPro" id="IPR019779">
    <property type="entry name" value="GalP_UDPtransf1_His-AS"/>
</dbReference>
<keyword evidence="11 15" id="KW-0299">Galactose metabolism</keyword>
<dbReference type="SUPFAM" id="SSF54197">
    <property type="entry name" value="HIT-like"/>
    <property type="match status" value="2"/>
</dbReference>
<dbReference type="PANTHER" id="PTHR11943">
    <property type="entry name" value="GALACTOSE-1-PHOSPHATE URIDYLYLTRANSFERASE"/>
    <property type="match status" value="1"/>
</dbReference>
<keyword evidence="10" id="KW-0862">Zinc</keyword>
<dbReference type="AlphaFoldDB" id="A0A4P2QD06"/>
<dbReference type="Proteomes" id="UP000295781">
    <property type="component" value="Chromosome"/>
</dbReference>
<dbReference type="GO" id="GO:0005737">
    <property type="term" value="C:cytoplasm"/>
    <property type="evidence" value="ECO:0007669"/>
    <property type="project" value="TreeGrafter"/>
</dbReference>
<evidence type="ECO:0000256" key="6">
    <source>
        <dbReference type="ARBA" id="ARBA00016340"/>
    </source>
</evidence>
<comment type="catalytic activity">
    <reaction evidence="1 15">
        <text>alpha-D-galactose 1-phosphate + UDP-alpha-D-glucose = alpha-D-glucose 1-phosphate + UDP-alpha-D-galactose</text>
        <dbReference type="Rhea" id="RHEA:13989"/>
        <dbReference type="ChEBI" id="CHEBI:58336"/>
        <dbReference type="ChEBI" id="CHEBI:58601"/>
        <dbReference type="ChEBI" id="CHEBI:58885"/>
        <dbReference type="ChEBI" id="CHEBI:66914"/>
        <dbReference type="EC" id="2.7.7.12"/>
    </reaction>
</comment>
<evidence type="ECO:0000259" key="16">
    <source>
        <dbReference type="Pfam" id="PF01087"/>
    </source>
</evidence>
<reference evidence="18 19" key="1">
    <citation type="submission" date="2015-09" db="EMBL/GenBank/DDBJ databases">
        <title>Sorangium comparison.</title>
        <authorList>
            <person name="Zaburannyi N."/>
            <person name="Bunk B."/>
            <person name="Overmann J."/>
            <person name="Mueller R."/>
        </authorList>
    </citation>
    <scope>NUCLEOTIDE SEQUENCE [LARGE SCALE GENOMIC DNA]</scope>
    <source>
        <strain evidence="18 19">So ceGT47</strain>
    </source>
</reference>